<keyword evidence="1" id="KW-0732">Signal</keyword>
<reference evidence="2 3" key="1">
    <citation type="submission" date="2017-08" db="EMBL/GenBank/DDBJ databases">
        <title>Infants hospitalized years apart are colonized by the same room-sourced microbial strains.</title>
        <authorList>
            <person name="Brooks B."/>
            <person name="Olm M.R."/>
            <person name="Firek B.A."/>
            <person name="Baker R."/>
            <person name="Thomas B.C."/>
            <person name="Morowitz M.J."/>
            <person name="Banfield J.F."/>
        </authorList>
    </citation>
    <scope>NUCLEOTIDE SEQUENCE [LARGE SCALE GENOMIC DNA]</scope>
    <source>
        <strain evidence="2">S2_005_003_R2_42</strain>
    </source>
</reference>
<dbReference type="Proteomes" id="UP000249046">
    <property type="component" value="Unassembled WGS sequence"/>
</dbReference>
<evidence type="ECO:0000313" key="2">
    <source>
        <dbReference type="EMBL" id="PZQ19732.1"/>
    </source>
</evidence>
<proteinExistence type="predicted"/>
<dbReference type="EMBL" id="QFPO01000001">
    <property type="protein sequence ID" value="PZQ19732.1"/>
    <property type="molecule type" value="Genomic_DNA"/>
</dbReference>
<dbReference type="AlphaFoldDB" id="A0A2W5KRM0"/>
<accession>A0A2W5KRM0</accession>
<gene>
    <name evidence="2" type="ORF">DI564_00350</name>
</gene>
<feature type="chain" id="PRO_5016109650" evidence="1">
    <location>
        <begin position="22"/>
        <end position="94"/>
    </location>
</feature>
<feature type="signal peptide" evidence="1">
    <location>
        <begin position="1"/>
        <end position="21"/>
    </location>
</feature>
<name>A0A2W5KRM0_9GAMM</name>
<sequence>MNRILSLAATLALAAPSLVLAGQADICYSTATPSLPSPPPPDNATVFHCPQAGSHTVPELAALGWQIVQMSPVTTPGADPTFPDISVQLIVQKP</sequence>
<evidence type="ECO:0000256" key="1">
    <source>
        <dbReference type="SAM" id="SignalP"/>
    </source>
</evidence>
<organism evidence="2 3">
    <name type="scientific">Rhodanobacter denitrificans</name>
    <dbReference type="NCBI Taxonomy" id="666685"/>
    <lineage>
        <taxon>Bacteria</taxon>
        <taxon>Pseudomonadati</taxon>
        <taxon>Pseudomonadota</taxon>
        <taxon>Gammaproteobacteria</taxon>
        <taxon>Lysobacterales</taxon>
        <taxon>Rhodanobacteraceae</taxon>
        <taxon>Rhodanobacter</taxon>
    </lineage>
</organism>
<comment type="caution">
    <text evidence="2">The sequence shown here is derived from an EMBL/GenBank/DDBJ whole genome shotgun (WGS) entry which is preliminary data.</text>
</comment>
<protein>
    <submittedName>
        <fullName evidence="2">Uncharacterized protein</fullName>
    </submittedName>
</protein>
<evidence type="ECO:0000313" key="3">
    <source>
        <dbReference type="Proteomes" id="UP000249046"/>
    </source>
</evidence>